<reference evidence="1" key="1">
    <citation type="journal article" date="2014" name="Int. J. Syst. Evol. Microbiol.">
        <title>Complete genome sequence of Corynebacterium casei LMG S-19264T (=DSM 44701T), isolated from a smear-ripened cheese.</title>
        <authorList>
            <consortium name="US DOE Joint Genome Institute (JGI-PGF)"/>
            <person name="Walter F."/>
            <person name="Albersmeier A."/>
            <person name="Kalinowski J."/>
            <person name="Ruckert C."/>
        </authorList>
    </citation>
    <scope>NUCLEOTIDE SEQUENCE</scope>
    <source>
        <strain evidence="1">NBRC 110071</strain>
    </source>
</reference>
<evidence type="ECO:0000313" key="2">
    <source>
        <dbReference type="Proteomes" id="UP001161389"/>
    </source>
</evidence>
<dbReference type="EMBL" id="BSNM01000013">
    <property type="protein sequence ID" value="GLQ31505.1"/>
    <property type="molecule type" value="Genomic_DNA"/>
</dbReference>
<reference evidence="1" key="2">
    <citation type="submission" date="2023-01" db="EMBL/GenBank/DDBJ databases">
        <title>Draft genome sequence of Litoribrevibacter albus strain NBRC 110071.</title>
        <authorList>
            <person name="Sun Q."/>
            <person name="Mori K."/>
        </authorList>
    </citation>
    <scope>NUCLEOTIDE SEQUENCE</scope>
    <source>
        <strain evidence="1">NBRC 110071</strain>
    </source>
</reference>
<gene>
    <name evidence="1" type="ORF">GCM10007876_19840</name>
</gene>
<dbReference type="AlphaFoldDB" id="A0AA37SAL4"/>
<dbReference type="Proteomes" id="UP001161389">
    <property type="component" value="Unassembled WGS sequence"/>
</dbReference>
<keyword evidence="2" id="KW-1185">Reference proteome</keyword>
<comment type="caution">
    <text evidence="1">The sequence shown here is derived from an EMBL/GenBank/DDBJ whole genome shotgun (WGS) entry which is preliminary data.</text>
</comment>
<protein>
    <submittedName>
        <fullName evidence="1">Uncharacterized protein</fullName>
    </submittedName>
</protein>
<accession>A0AA37SAL4</accession>
<evidence type="ECO:0000313" key="1">
    <source>
        <dbReference type="EMBL" id="GLQ31505.1"/>
    </source>
</evidence>
<organism evidence="1 2">
    <name type="scientific">Litoribrevibacter albus</name>
    <dbReference type="NCBI Taxonomy" id="1473156"/>
    <lineage>
        <taxon>Bacteria</taxon>
        <taxon>Pseudomonadati</taxon>
        <taxon>Pseudomonadota</taxon>
        <taxon>Gammaproteobacteria</taxon>
        <taxon>Oceanospirillales</taxon>
        <taxon>Oceanospirillaceae</taxon>
        <taxon>Litoribrevibacter</taxon>
    </lineage>
</organism>
<sequence length="95" mass="10526">MVEVAVIDGFVNTVKLLIFEIPNARHKVESEQMTECEDDFGIAMCIGGVLPDFQNRVVFAYSRPRLPLIPDEACHPFHAKAATDSTAKLPPWQAA</sequence>
<name>A0AA37SAL4_9GAMM</name>
<proteinExistence type="predicted"/>